<keyword evidence="2" id="KW-0732">Signal</keyword>
<protein>
    <submittedName>
        <fullName evidence="5">Uncharacterized protein LOC100375518 isoform X1</fullName>
    </submittedName>
</protein>
<accession>A0ABM0M553</accession>
<evidence type="ECO:0000259" key="3">
    <source>
        <dbReference type="PROSITE" id="PS51019"/>
    </source>
</evidence>
<evidence type="ECO:0000313" key="4">
    <source>
        <dbReference type="Proteomes" id="UP000694865"/>
    </source>
</evidence>
<dbReference type="CDD" id="cd08544">
    <property type="entry name" value="Reeler"/>
    <property type="match status" value="1"/>
</dbReference>
<dbReference type="InterPro" id="IPR002861">
    <property type="entry name" value="Reeler_dom"/>
</dbReference>
<dbReference type="PROSITE" id="PS51019">
    <property type="entry name" value="REELIN"/>
    <property type="match status" value="1"/>
</dbReference>
<dbReference type="Proteomes" id="UP000694865">
    <property type="component" value="Unplaced"/>
</dbReference>
<evidence type="ECO:0000256" key="1">
    <source>
        <dbReference type="SAM" id="MobiDB-lite"/>
    </source>
</evidence>
<dbReference type="InterPro" id="IPR042307">
    <property type="entry name" value="Reeler_sf"/>
</dbReference>
<feature type="signal peptide" evidence="2">
    <location>
        <begin position="1"/>
        <end position="15"/>
    </location>
</feature>
<evidence type="ECO:0000256" key="2">
    <source>
        <dbReference type="SAM" id="SignalP"/>
    </source>
</evidence>
<feature type="region of interest" description="Disordered" evidence="1">
    <location>
        <begin position="959"/>
        <end position="993"/>
    </location>
</feature>
<sequence>MRILILVLAVAFAGAQQESYVPENCPTNIPWDALARGASQEVNQQTDKDFGPIYEITLFDMENGYTPYESHTIGLVSNENSMPFKSFTVTLVNNDIMCLPGVLKSTNSRAREIKECPSAIINENDDDKTKVSFRWKAPECGCVTIRATVMRDMDTFYMDMEDEYDSYLTKTICPVGMQLPQEIDLSMLTGLTQEDLEKALENEDVMGMAEEDLATLEEMDAMLEITDEDIDTLENIAISIIGDELIEEVETEIAMEMEYISHPYADINMAIYNEVCSEERQDAPTTSMEIYPCCKLVGEDRRMCFERRQPPAEIMRKMEYIRLEFVCDEMSIPMNEQMRERNSEISLCCMKSEKEERRECFDESRESHYERVCQGEDIPIYFSFYNKGMSMGKDSQEKRDHICCEEEDDDRIQCFENEERREFFPNMIDEDQIANDLENKRIDRMCRHMREGSSESHERKEDIRECCDRRGREKLQCFRRLLHEYIDNVCSGESESYSYEIGRFGESIKEDRMMFPKYDRNDICCSLEGLERYKCFALKAKPAAQRIIDRVEESRISNLCDTIIVEDDISELGLGDLKTCCLLENPDKSECFKTQEMVHIDNVCDGLEMGYVYRLGHYGEVVDEEDMNEVVTMDHPCCLENGEDRYLCFESMSRLHLWTHRPRPKISQRMMMFIDPDTRFDEWHRQQVCAKVMTGNSEDVEKEIEGEDEYEVPYWHHGRRGMFSNEELMEKMRVCCEMEADESRQCMLDARKIKLDEYCETMAYTTDDYGRWRQQKQQCCELIGNERYECMDEVKAMMVMMRHKPMRRDPETRFNEDHRMRICTRYVDGNTDDVDREVDEEMGYDIEDISVDMVTKKMDRMMSFIENKLVRDNEFMEKIGECCMVDDEEGKTCFQEARKSRIDNMCEFITKDVESEDDPDWDIRGAKPEWIERKMRCCDMSGDERYECIDEIRSMKRPRMEQKWSTSRSDEERHGRRGPGMKQSPRFSKMDLPTEESEVLRMCERIAMDSEESSEMRGPRRGEGVNRNEMRDCCIERGEERTTCIRRLREERIDEFCNTAVARTALIRGMPKRSGFPPALCCRRQENERYNCFTENEQTKPVANTHVCARKVDQFCDTAVARTALVRGMPERDGFPPAMCCRMQGKSRYDCFETEMSSMVVSSEFDLTTSDESRYSNSEERVDFRMDFYHESSEEETYDAEWRKDESGRVEDTNSNEEYRVDEPVWESEEFSSSEEEIYEGDDPEDLDRCCEAGRRAGSKITEFRRVRCLRMGIRFAKKVQARGCGREFVRCCVGKEDDVITRDSPRRRDQVHPRQW</sequence>
<organism evidence="4 5">
    <name type="scientific">Saccoglossus kowalevskii</name>
    <name type="common">Acorn worm</name>
    <dbReference type="NCBI Taxonomy" id="10224"/>
    <lineage>
        <taxon>Eukaryota</taxon>
        <taxon>Metazoa</taxon>
        <taxon>Hemichordata</taxon>
        <taxon>Enteropneusta</taxon>
        <taxon>Harrimaniidae</taxon>
        <taxon>Saccoglossus</taxon>
    </lineage>
</organism>
<dbReference type="GeneID" id="100375518"/>
<dbReference type="RefSeq" id="XP_006815144.1">
    <property type="nucleotide sequence ID" value="XM_006815081.1"/>
</dbReference>
<feature type="compositionally biased region" description="Basic and acidic residues" evidence="1">
    <location>
        <begin position="959"/>
        <end position="974"/>
    </location>
</feature>
<name>A0ABM0M553_SACKO</name>
<evidence type="ECO:0000313" key="5">
    <source>
        <dbReference type="RefSeq" id="XP_006815144.1"/>
    </source>
</evidence>
<feature type="domain" description="Reelin" evidence="3">
    <location>
        <begin position="20"/>
        <end position="185"/>
    </location>
</feature>
<dbReference type="Gene3D" id="2.60.40.4060">
    <property type="entry name" value="Reeler domain"/>
    <property type="match status" value="1"/>
</dbReference>
<keyword evidence="4" id="KW-1185">Reference proteome</keyword>
<dbReference type="Pfam" id="PF02014">
    <property type="entry name" value="Reeler"/>
    <property type="match status" value="1"/>
</dbReference>
<gene>
    <name evidence="5" type="primary">LOC100375518</name>
</gene>
<reference evidence="5" key="1">
    <citation type="submission" date="2025-08" db="UniProtKB">
        <authorList>
            <consortium name="RefSeq"/>
        </authorList>
    </citation>
    <scope>IDENTIFICATION</scope>
    <source>
        <tissue evidence="5">Testes</tissue>
    </source>
</reference>
<feature type="chain" id="PRO_5045822100" evidence="2">
    <location>
        <begin position="16"/>
        <end position="1317"/>
    </location>
</feature>
<proteinExistence type="predicted"/>